<dbReference type="Proteomes" id="UP000002640">
    <property type="component" value="Unassembled WGS sequence"/>
</dbReference>
<dbReference type="InParanoid" id="G4ZCE8"/>
<evidence type="ECO:0000313" key="1">
    <source>
        <dbReference type="EMBL" id="EGZ16441.1"/>
    </source>
</evidence>
<name>G4ZCE8_PHYSP</name>
<dbReference type="EMBL" id="JH159154">
    <property type="protein sequence ID" value="EGZ16441.1"/>
    <property type="molecule type" value="Genomic_DNA"/>
</dbReference>
<reference evidence="1 2" key="1">
    <citation type="journal article" date="2006" name="Science">
        <title>Phytophthora genome sequences uncover evolutionary origins and mechanisms of pathogenesis.</title>
        <authorList>
            <person name="Tyler B.M."/>
            <person name="Tripathy S."/>
            <person name="Zhang X."/>
            <person name="Dehal P."/>
            <person name="Jiang R.H."/>
            <person name="Aerts A."/>
            <person name="Arredondo F.D."/>
            <person name="Baxter L."/>
            <person name="Bensasson D."/>
            <person name="Beynon J.L."/>
            <person name="Chapman J."/>
            <person name="Damasceno C.M."/>
            <person name="Dorrance A.E."/>
            <person name="Dou D."/>
            <person name="Dickerman A.W."/>
            <person name="Dubchak I.L."/>
            <person name="Garbelotto M."/>
            <person name="Gijzen M."/>
            <person name="Gordon S.G."/>
            <person name="Govers F."/>
            <person name="Grunwald N.J."/>
            <person name="Huang W."/>
            <person name="Ivors K.L."/>
            <person name="Jones R.W."/>
            <person name="Kamoun S."/>
            <person name="Krampis K."/>
            <person name="Lamour K.H."/>
            <person name="Lee M.K."/>
            <person name="McDonald W.H."/>
            <person name="Medina M."/>
            <person name="Meijer H.J."/>
            <person name="Nordberg E.K."/>
            <person name="Maclean D.J."/>
            <person name="Ospina-Giraldo M.D."/>
            <person name="Morris P.F."/>
            <person name="Phuntumart V."/>
            <person name="Putnam N.H."/>
            <person name="Rash S."/>
            <person name="Rose J.K."/>
            <person name="Sakihama Y."/>
            <person name="Salamov A.A."/>
            <person name="Savidor A."/>
            <person name="Scheuring C.F."/>
            <person name="Smith B.M."/>
            <person name="Sobral B.W."/>
            <person name="Terry A."/>
            <person name="Torto-Alalibo T.A."/>
            <person name="Win J."/>
            <person name="Xu Z."/>
            <person name="Zhang H."/>
            <person name="Grigoriev I.V."/>
            <person name="Rokhsar D.S."/>
            <person name="Boore J.L."/>
        </authorList>
    </citation>
    <scope>NUCLEOTIDE SEQUENCE [LARGE SCALE GENOMIC DNA]</scope>
    <source>
        <strain evidence="1 2">P6497</strain>
    </source>
</reference>
<accession>G4ZCE8</accession>
<protein>
    <submittedName>
        <fullName evidence="1">Uncharacterized protein</fullName>
    </submittedName>
</protein>
<proteinExistence type="predicted"/>
<dbReference type="AlphaFoldDB" id="G4ZCE8"/>
<gene>
    <name evidence="1" type="ORF">PHYSODRAFT_330518</name>
</gene>
<dbReference type="RefSeq" id="XP_009525499.1">
    <property type="nucleotide sequence ID" value="XM_009527204.1"/>
</dbReference>
<dbReference type="KEGG" id="psoj:PHYSODRAFT_330518"/>
<organism evidence="1 2">
    <name type="scientific">Phytophthora sojae (strain P6497)</name>
    <name type="common">Soybean stem and root rot agent</name>
    <name type="synonym">Phytophthora megasperma f. sp. glycines</name>
    <dbReference type="NCBI Taxonomy" id="1094619"/>
    <lineage>
        <taxon>Eukaryota</taxon>
        <taxon>Sar</taxon>
        <taxon>Stramenopiles</taxon>
        <taxon>Oomycota</taxon>
        <taxon>Peronosporomycetes</taxon>
        <taxon>Peronosporales</taxon>
        <taxon>Peronosporaceae</taxon>
        <taxon>Phytophthora</taxon>
    </lineage>
</organism>
<dbReference type="GeneID" id="20646132"/>
<keyword evidence="2" id="KW-1185">Reference proteome</keyword>
<evidence type="ECO:0000313" key="2">
    <source>
        <dbReference type="Proteomes" id="UP000002640"/>
    </source>
</evidence>
<sequence>MAFVDDTVLDVFPPVEKGKRSRKAETLLEALSLALSRSRGVVRWDRLLVLWERMHWIVESSVYIWLAEAWLASQQTAELDEKFTQLWLKLKEEYIHERKQRSDLLRLAMKEYGDAFVEAVSHEIDGSPARLLDTEVCFDPAVPFCPLINLPWFPKMKNWVAEINHIDGNEPWRNWWLTTPGRHPYNTIFRPAHPDFPLFVPVGADPEIVQLVVEAEREVIEPVPPALHPKTRPPANRPTLAGFLPPNVVHAA</sequence>